<accession>A0A0A9JWK2</accession>
<dbReference type="AlphaFoldDB" id="A0A0A9JWK2"/>
<dbReference type="EMBL" id="GBRH01187455">
    <property type="protein sequence ID" value="JAE10441.1"/>
    <property type="molecule type" value="Transcribed_RNA"/>
</dbReference>
<organism evidence="1">
    <name type="scientific">Arundo donax</name>
    <name type="common">Giant reed</name>
    <name type="synonym">Donax arundinaceus</name>
    <dbReference type="NCBI Taxonomy" id="35708"/>
    <lineage>
        <taxon>Eukaryota</taxon>
        <taxon>Viridiplantae</taxon>
        <taxon>Streptophyta</taxon>
        <taxon>Embryophyta</taxon>
        <taxon>Tracheophyta</taxon>
        <taxon>Spermatophyta</taxon>
        <taxon>Magnoliopsida</taxon>
        <taxon>Liliopsida</taxon>
        <taxon>Poales</taxon>
        <taxon>Poaceae</taxon>
        <taxon>PACMAD clade</taxon>
        <taxon>Arundinoideae</taxon>
        <taxon>Arundineae</taxon>
        <taxon>Arundo</taxon>
    </lineage>
</organism>
<proteinExistence type="predicted"/>
<evidence type="ECO:0000313" key="1">
    <source>
        <dbReference type="EMBL" id="JAE10441.1"/>
    </source>
</evidence>
<reference evidence="1" key="1">
    <citation type="submission" date="2014-09" db="EMBL/GenBank/DDBJ databases">
        <authorList>
            <person name="Magalhaes I.L.F."/>
            <person name="Oliveira U."/>
            <person name="Santos F.R."/>
            <person name="Vidigal T.H.D.A."/>
            <person name="Brescovit A.D."/>
            <person name="Santos A.J."/>
        </authorList>
    </citation>
    <scope>NUCLEOTIDE SEQUENCE</scope>
    <source>
        <tissue evidence="1">Shoot tissue taken approximately 20 cm above the soil surface</tissue>
    </source>
</reference>
<protein>
    <submittedName>
        <fullName evidence="1">RR10</fullName>
    </submittedName>
</protein>
<reference evidence="1" key="2">
    <citation type="journal article" date="2015" name="Data Brief">
        <title>Shoot transcriptome of the giant reed, Arundo donax.</title>
        <authorList>
            <person name="Barrero R.A."/>
            <person name="Guerrero F.D."/>
            <person name="Moolhuijzen P."/>
            <person name="Goolsby J.A."/>
            <person name="Tidwell J."/>
            <person name="Bellgard S.E."/>
            <person name="Bellgard M.I."/>
        </authorList>
    </citation>
    <scope>NUCLEOTIDE SEQUENCE</scope>
    <source>
        <tissue evidence="1">Shoot tissue taken approximately 20 cm above the soil surface</tissue>
    </source>
</reference>
<sequence>MILVFIKFFPYNMLPDVFQLLHPDRFY</sequence>
<name>A0A0A9JWK2_ARUDO</name>